<evidence type="ECO:0000256" key="11">
    <source>
        <dbReference type="SAM" id="Phobius"/>
    </source>
</evidence>
<keyword evidence="8" id="KW-0594">Phospholipid biosynthesis</keyword>
<evidence type="ECO:0000256" key="2">
    <source>
        <dbReference type="ARBA" id="ARBA00022516"/>
    </source>
</evidence>
<keyword evidence="3" id="KW-0808">Transferase</keyword>
<dbReference type="EMBL" id="OVEO01000002">
    <property type="protein sequence ID" value="SPQ94086.1"/>
    <property type="molecule type" value="Genomic_DNA"/>
</dbReference>
<protein>
    <recommendedName>
        <fullName evidence="14">Phosphatidylethanolamine N-methyltransferase</fullName>
    </recommendedName>
</protein>
<reference evidence="12 13" key="1">
    <citation type="submission" date="2018-03" db="EMBL/GenBank/DDBJ databases">
        <authorList>
            <person name="Fogelqvist J."/>
        </authorList>
    </citation>
    <scope>NUCLEOTIDE SEQUENCE [LARGE SCALE GENOMIC DNA]</scope>
</reference>
<keyword evidence="12" id="KW-0496">Mitochondrion</keyword>
<keyword evidence="2" id="KW-0444">Lipid biosynthesis</keyword>
<evidence type="ECO:0000256" key="7">
    <source>
        <dbReference type="ARBA" id="ARBA00023136"/>
    </source>
</evidence>
<feature type="transmembrane region" description="Helical" evidence="11">
    <location>
        <begin position="451"/>
        <end position="471"/>
    </location>
</feature>
<geneLocation type="mitochondrion" evidence="12"/>
<feature type="transmembrane region" description="Helical" evidence="11">
    <location>
        <begin position="266"/>
        <end position="297"/>
    </location>
</feature>
<organism evidence="12 13">
    <name type="scientific">Plasmodiophora brassicae</name>
    <name type="common">Clubroot disease agent</name>
    <dbReference type="NCBI Taxonomy" id="37360"/>
    <lineage>
        <taxon>Eukaryota</taxon>
        <taxon>Sar</taxon>
        <taxon>Rhizaria</taxon>
        <taxon>Endomyxa</taxon>
        <taxon>Phytomyxea</taxon>
        <taxon>Plasmodiophorida</taxon>
        <taxon>Plasmodiophoridae</taxon>
        <taxon>Plasmodiophora</taxon>
    </lineage>
</organism>
<evidence type="ECO:0000313" key="12">
    <source>
        <dbReference type="EMBL" id="SPQ94086.1"/>
    </source>
</evidence>
<name>A0A3P3Y1M0_PLABS</name>
<evidence type="ECO:0000256" key="1">
    <source>
        <dbReference type="ARBA" id="ARBA00004127"/>
    </source>
</evidence>
<feature type="region of interest" description="Disordered" evidence="10">
    <location>
        <begin position="721"/>
        <end position="757"/>
    </location>
</feature>
<evidence type="ECO:0000256" key="8">
    <source>
        <dbReference type="ARBA" id="ARBA00023209"/>
    </source>
</evidence>
<dbReference type="InterPro" id="IPR007318">
    <property type="entry name" value="Phopholipid_MeTrfase"/>
</dbReference>
<keyword evidence="9" id="KW-1208">Phospholipid metabolism</keyword>
<dbReference type="InterPro" id="IPR016219">
    <property type="entry name" value="Phosphatid-EA_MeTrfase_fun"/>
</dbReference>
<dbReference type="GO" id="GO:0012505">
    <property type="term" value="C:endomembrane system"/>
    <property type="evidence" value="ECO:0007669"/>
    <property type="project" value="UniProtKB-SubCell"/>
</dbReference>
<dbReference type="Pfam" id="PF04191">
    <property type="entry name" value="PEMT"/>
    <property type="match status" value="2"/>
</dbReference>
<evidence type="ECO:0000313" key="13">
    <source>
        <dbReference type="Proteomes" id="UP000290189"/>
    </source>
</evidence>
<feature type="transmembrane region" description="Helical" evidence="11">
    <location>
        <begin position="370"/>
        <end position="389"/>
    </location>
</feature>
<dbReference type="GO" id="GO:0006656">
    <property type="term" value="P:phosphatidylcholine biosynthetic process"/>
    <property type="evidence" value="ECO:0007669"/>
    <property type="project" value="UniProtKB-UniPathway"/>
</dbReference>
<keyword evidence="4 11" id="KW-0812">Transmembrane</keyword>
<evidence type="ECO:0000256" key="4">
    <source>
        <dbReference type="ARBA" id="ARBA00022692"/>
    </source>
</evidence>
<feature type="transmembrane region" description="Helical" evidence="11">
    <location>
        <begin position="164"/>
        <end position="189"/>
    </location>
</feature>
<accession>A0A3P3Y1M0</accession>
<feature type="transmembrane region" description="Helical" evidence="11">
    <location>
        <begin position="64"/>
        <end position="87"/>
    </location>
</feature>
<evidence type="ECO:0000256" key="10">
    <source>
        <dbReference type="SAM" id="MobiDB-lite"/>
    </source>
</evidence>
<dbReference type="PANTHER" id="PTHR32138">
    <property type="entry name" value="PHOSPHATIDYLETHANOLAMINE N-METHYLTRANSFERASE"/>
    <property type="match status" value="1"/>
</dbReference>
<sequence>MSARTLMAQGLRHRGRDAADERLAGKRASPTPSRSPIRKGIDEDGKPFDVPETKSVVDSLTIPALWSGPTLIIIGSMVANVVVAYALPTSVPCAIGVFAFFRLAYNVGLGVALHYQSHHRSLSRFASRCLRQKGSLSCRFIHWLAEGRMRHVPDFDPALYPDAFVTWLAFKTLVDLILVNDGLCYLILVTKCWNLPDHGSIIVFLQYVTGILLIAFNYWAKVDAHRCIGDYSWYWGDNFFILEQNLTFDGIFALVPHPMYTVGYSWYYGLALLSQSYVILIVSLIAHMLQIGFLVFVENPHIDRTYGGKESPRDAYDEILYDPVEGLFPNRSDALLFLRLDPFRPNDVALVILSLYMVAFNFLAPSPTWSVVHAAVWMFVHWVGIGLLLRYQSSYGWWTQQFAAKGKSLHVAFSSWKNLYNLSRTLYLLAFVLCALRYCWIPSSWADITKGYVSCLIGGIVLVLVTFYSVVSSHQVLGDFATFYGDFFIPTDFYQPKTRYVGIYRFLNNPECVTGYAGLHGMALITQSWTVFWLAFTAQALNFIFIKLVEVPHMEKIYSGSIRREIPAEEALMKLVREHVPDELLAEAERVQERATRDIFLIYKRIASSQFAQDTNAKATVSCPDIVPLHTPMTCTWRTNGRHPASDWLGIYKVDVESAPGMSRGRWIHVPDTESCSGEITFPVEKMPSVGGVYELRYHTNHYNVIAKAVFCVHAPSRRSSVDSASRRGSSSTHLSSPGSGPHVSQLPSPATNTAAT</sequence>
<dbReference type="Gene3D" id="1.20.120.1630">
    <property type="match status" value="1"/>
</dbReference>
<keyword evidence="6" id="KW-0443">Lipid metabolism</keyword>
<evidence type="ECO:0000256" key="6">
    <source>
        <dbReference type="ARBA" id="ARBA00023098"/>
    </source>
</evidence>
<feature type="compositionally biased region" description="Polar residues" evidence="10">
    <location>
        <begin position="746"/>
        <end position="757"/>
    </location>
</feature>
<feature type="transmembrane region" description="Helical" evidence="11">
    <location>
        <begin position="201"/>
        <end position="220"/>
    </location>
</feature>
<keyword evidence="5 11" id="KW-1133">Transmembrane helix</keyword>
<dbReference type="PIRSF" id="PIRSF000383">
    <property type="entry name" value="PEAMT"/>
    <property type="match status" value="1"/>
</dbReference>
<comment type="subcellular location">
    <subcellularLocation>
        <location evidence="1">Endomembrane system</location>
        <topology evidence="1">Multi-pass membrane protein</topology>
    </subcellularLocation>
</comment>
<proteinExistence type="predicted"/>
<feature type="compositionally biased region" description="Low complexity" evidence="10">
    <location>
        <begin position="721"/>
        <end position="741"/>
    </location>
</feature>
<gene>
    <name evidence="12" type="ORF">PLBR_LOCUS1301</name>
</gene>
<dbReference type="Gene3D" id="2.60.40.2840">
    <property type="match status" value="1"/>
</dbReference>
<feature type="transmembrane region" description="Helical" evidence="11">
    <location>
        <begin position="426"/>
        <end position="445"/>
    </location>
</feature>
<feature type="transmembrane region" description="Helical" evidence="11">
    <location>
        <begin position="94"/>
        <end position="115"/>
    </location>
</feature>
<evidence type="ECO:0000256" key="9">
    <source>
        <dbReference type="ARBA" id="ARBA00023264"/>
    </source>
</evidence>
<dbReference type="UniPathway" id="UPA00753"/>
<dbReference type="PANTHER" id="PTHR32138:SF0">
    <property type="entry name" value="PHOSPHATIDYLETHANOLAMINE N-METHYLTRANSFERASE"/>
    <property type="match status" value="1"/>
</dbReference>
<evidence type="ECO:0008006" key="14">
    <source>
        <dbReference type="Google" id="ProtNLM"/>
    </source>
</evidence>
<feature type="region of interest" description="Disordered" evidence="10">
    <location>
        <begin position="1"/>
        <end position="47"/>
    </location>
</feature>
<feature type="transmembrane region" description="Helical" evidence="11">
    <location>
        <begin position="348"/>
        <end position="364"/>
    </location>
</feature>
<dbReference type="Proteomes" id="UP000290189">
    <property type="component" value="Unassembled WGS sequence"/>
</dbReference>
<evidence type="ECO:0000256" key="3">
    <source>
        <dbReference type="ARBA" id="ARBA00022679"/>
    </source>
</evidence>
<evidence type="ECO:0000256" key="5">
    <source>
        <dbReference type="ARBA" id="ARBA00022989"/>
    </source>
</evidence>
<dbReference type="GO" id="GO:0004608">
    <property type="term" value="F:phosphatidylethanolamine N-methyltransferase activity"/>
    <property type="evidence" value="ECO:0007669"/>
    <property type="project" value="InterPro"/>
</dbReference>
<dbReference type="AlphaFoldDB" id="A0A3P3Y1M0"/>
<keyword evidence="7 11" id="KW-0472">Membrane</keyword>